<protein>
    <submittedName>
        <fullName evidence="1">Uncharacterized protein</fullName>
    </submittedName>
</protein>
<proteinExistence type="predicted"/>
<accession>A0ABY6GYP5</accession>
<dbReference type="RefSeq" id="WP_262600662.1">
    <property type="nucleotide sequence ID" value="NZ_CP103300.1"/>
</dbReference>
<reference evidence="1" key="1">
    <citation type="submission" date="2022-10" db="EMBL/GenBank/DDBJ databases">
        <title>Completed Genome Sequence of two octocoral isolated bacterium, Endozoicomonas euniceicola EF212T and Endozoicomonas gorgoniicola PS125T.</title>
        <authorList>
            <person name="Chiou Y.-J."/>
            <person name="Chen Y.-H."/>
        </authorList>
    </citation>
    <scope>NUCLEOTIDE SEQUENCE</scope>
    <source>
        <strain evidence="1">EF212</strain>
    </source>
</reference>
<dbReference type="Proteomes" id="UP001163255">
    <property type="component" value="Chromosome"/>
</dbReference>
<evidence type="ECO:0000313" key="2">
    <source>
        <dbReference type="Proteomes" id="UP001163255"/>
    </source>
</evidence>
<dbReference type="EMBL" id="CP103300">
    <property type="protein sequence ID" value="UYM17903.1"/>
    <property type="molecule type" value="Genomic_DNA"/>
</dbReference>
<sequence length="437" mass="49441">MQRCRWSILWIRVSLLCFILFTVMPPMLQATEYFSRVSLAGREIESTGSVYILTNRRLNEGWLQEHAGINVRQVSPGTMRTNNFPYFTFNGGAGLMDLDYTEYSCHLIDIIRAILLVGADGHFRPRTISAASEPLREGQLDLFIEVNQLDQLGERLSSAGAWVGALRRQRVITGWQFMGLVFRDEGRVYIRIRVTTESQATVFNSFRSNYPRQLIRYLRVGGVAEYIPASVSDPVYNAFDISEVSTCYADIVRTELGSRGLLSIRPGQGVNPGDYQAGSYIVRFNIGSAADLYSYQWAGRISNFLSSANENHPHIAWDFVRIDGRRLSVNAPPLVLTFRMTVYGNFDDPESVLLSTFAGREYASDIRPWDTINVIWVQGERPPGCMAGISRRALRLFNRRNRTENADPAETDRLLTNPNRNTVRRGVILLPGNCQTN</sequence>
<organism evidence="1 2">
    <name type="scientific">Endozoicomonas euniceicola</name>
    <dbReference type="NCBI Taxonomy" id="1234143"/>
    <lineage>
        <taxon>Bacteria</taxon>
        <taxon>Pseudomonadati</taxon>
        <taxon>Pseudomonadota</taxon>
        <taxon>Gammaproteobacteria</taxon>
        <taxon>Oceanospirillales</taxon>
        <taxon>Endozoicomonadaceae</taxon>
        <taxon>Endozoicomonas</taxon>
    </lineage>
</organism>
<gene>
    <name evidence="1" type="ORF">NX720_08350</name>
</gene>
<name>A0ABY6GYP5_9GAMM</name>
<evidence type="ECO:0000313" key="1">
    <source>
        <dbReference type="EMBL" id="UYM17903.1"/>
    </source>
</evidence>
<keyword evidence="2" id="KW-1185">Reference proteome</keyword>